<feature type="domain" description="TPM" evidence="3">
    <location>
        <begin position="35"/>
        <end position="154"/>
    </location>
</feature>
<dbReference type="Pfam" id="PF04536">
    <property type="entry name" value="TPM_phosphatase"/>
    <property type="match status" value="1"/>
</dbReference>
<sequence>MRRQGALLAVLFFFVMYLSVPVQIMAAAREEKTLIYDEAKLLSSEEIRELNSLANQYGAKRKTDIIVMTSNNDQDVDVKKMTENFYDENGPGYDKSHGNAVILTLDMKNRDIYLAGFYKAEQYLGDNRLDKIRDKITPDLSQGNYKQAFETYILTSYKYMGVKPGVDPDNVLFDIRFQFVGSLAIGCMVVGIMAYRSGGRVTVNRHTYEDASSSGILDRQDQYIRTTITQEKIEKSSGNSSGKSSGGGGGSSGGSGGFTGRSGGGGVTGGGHSHSGSRGKF</sequence>
<keyword evidence="2" id="KW-0472">Membrane</keyword>
<accession>A0ABW3UQF5</accession>
<feature type="compositionally biased region" description="Gly residues" evidence="1">
    <location>
        <begin position="244"/>
        <end position="273"/>
    </location>
</feature>
<gene>
    <name evidence="4" type="ORF">ACFQ4B_23735</name>
</gene>
<dbReference type="InterPro" id="IPR007621">
    <property type="entry name" value="TPM_dom"/>
</dbReference>
<keyword evidence="5" id="KW-1185">Reference proteome</keyword>
<comment type="caution">
    <text evidence="4">The sequence shown here is derived from an EMBL/GenBank/DDBJ whole genome shotgun (WGS) entry which is preliminary data.</text>
</comment>
<keyword evidence="2" id="KW-0812">Transmembrane</keyword>
<dbReference type="Proteomes" id="UP001597180">
    <property type="component" value="Unassembled WGS sequence"/>
</dbReference>
<feature type="region of interest" description="Disordered" evidence="1">
    <location>
        <begin position="229"/>
        <end position="281"/>
    </location>
</feature>
<reference evidence="5" key="1">
    <citation type="journal article" date="2019" name="Int. J. Syst. Evol. Microbiol.">
        <title>The Global Catalogue of Microorganisms (GCM) 10K type strain sequencing project: providing services to taxonomists for standard genome sequencing and annotation.</title>
        <authorList>
            <consortium name="The Broad Institute Genomics Platform"/>
            <consortium name="The Broad Institute Genome Sequencing Center for Infectious Disease"/>
            <person name="Wu L."/>
            <person name="Ma J."/>
        </authorList>
    </citation>
    <scope>NUCLEOTIDE SEQUENCE [LARGE SCALE GENOMIC DNA]</scope>
    <source>
        <strain evidence="5">CCUG 53270</strain>
    </source>
</reference>
<dbReference type="EMBL" id="JBHTLU010000031">
    <property type="protein sequence ID" value="MFD1223137.1"/>
    <property type="molecule type" value="Genomic_DNA"/>
</dbReference>
<protein>
    <submittedName>
        <fullName evidence="4">TPM domain-containing protein</fullName>
    </submittedName>
</protein>
<evidence type="ECO:0000256" key="2">
    <source>
        <dbReference type="SAM" id="Phobius"/>
    </source>
</evidence>
<proteinExistence type="predicted"/>
<organism evidence="4 5">
    <name type="scientific">Paenibacillus vulneris</name>
    <dbReference type="NCBI Taxonomy" id="1133364"/>
    <lineage>
        <taxon>Bacteria</taxon>
        <taxon>Bacillati</taxon>
        <taxon>Bacillota</taxon>
        <taxon>Bacilli</taxon>
        <taxon>Bacillales</taxon>
        <taxon>Paenibacillaceae</taxon>
        <taxon>Paenibacillus</taxon>
    </lineage>
</organism>
<evidence type="ECO:0000259" key="3">
    <source>
        <dbReference type="Pfam" id="PF04536"/>
    </source>
</evidence>
<dbReference type="RefSeq" id="WP_345589198.1">
    <property type="nucleotide sequence ID" value="NZ_BAABJG010000015.1"/>
</dbReference>
<evidence type="ECO:0000313" key="5">
    <source>
        <dbReference type="Proteomes" id="UP001597180"/>
    </source>
</evidence>
<feature type="transmembrane region" description="Helical" evidence="2">
    <location>
        <begin position="177"/>
        <end position="195"/>
    </location>
</feature>
<evidence type="ECO:0000256" key="1">
    <source>
        <dbReference type="SAM" id="MobiDB-lite"/>
    </source>
</evidence>
<name>A0ABW3UQF5_9BACL</name>
<dbReference type="Gene3D" id="3.10.310.50">
    <property type="match status" value="1"/>
</dbReference>
<keyword evidence="2" id="KW-1133">Transmembrane helix</keyword>
<evidence type="ECO:0000313" key="4">
    <source>
        <dbReference type="EMBL" id="MFD1223137.1"/>
    </source>
</evidence>